<proteinExistence type="predicted"/>
<name>A0A850DUQ7_9MICO</name>
<evidence type="ECO:0000313" key="2">
    <source>
        <dbReference type="EMBL" id="MCS6521795.1"/>
    </source>
</evidence>
<feature type="compositionally biased region" description="Basic and acidic residues" evidence="1">
    <location>
        <begin position="99"/>
        <end position="109"/>
    </location>
</feature>
<organism evidence="3 4">
    <name type="scientific">Curtobacterium citreum</name>
    <dbReference type="NCBI Taxonomy" id="2036"/>
    <lineage>
        <taxon>Bacteria</taxon>
        <taxon>Bacillati</taxon>
        <taxon>Actinomycetota</taxon>
        <taxon>Actinomycetes</taxon>
        <taxon>Micrococcales</taxon>
        <taxon>Microbacteriaceae</taxon>
        <taxon>Curtobacterium</taxon>
    </lineage>
</organism>
<dbReference type="EMBL" id="JABMCG010000123">
    <property type="protein sequence ID" value="NUU29356.1"/>
    <property type="molecule type" value="Genomic_DNA"/>
</dbReference>
<evidence type="ECO:0000313" key="3">
    <source>
        <dbReference type="EMBL" id="NUU29356.1"/>
    </source>
</evidence>
<reference evidence="3 4" key="1">
    <citation type="submission" date="2020-05" db="EMBL/GenBank/DDBJ databases">
        <title>Genome Sequencing of Type Strains.</title>
        <authorList>
            <person name="Lemaire J.F."/>
            <person name="Inderbitzin P."/>
            <person name="Gregorio O.A."/>
            <person name="Collins S.B."/>
            <person name="Wespe N."/>
            <person name="Knight-Connoni V."/>
        </authorList>
    </citation>
    <scope>NUCLEOTIDE SEQUENCE [LARGE SCALE GENOMIC DNA]</scope>
    <source>
        <strain evidence="3 4">DSM 20512</strain>
    </source>
</reference>
<dbReference type="Proteomes" id="UP001652264">
    <property type="component" value="Unassembled WGS sequence"/>
</dbReference>
<accession>A0A850DUQ7</accession>
<evidence type="ECO:0000256" key="1">
    <source>
        <dbReference type="SAM" id="MobiDB-lite"/>
    </source>
</evidence>
<reference evidence="2 5" key="2">
    <citation type="submission" date="2022-08" db="EMBL/GenBank/DDBJ databases">
        <title>Taxonomy of Curtobacterium flaccumfaciens.</title>
        <authorList>
            <person name="Osdaghi E."/>
            <person name="Taghavi S.M."/>
            <person name="Hamidizade M."/>
            <person name="Abachi H."/>
            <person name="Fazliarab A."/>
            <person name="Baeyen S."/>
            <person name="Portier P."/>
            <person name="Van Vaerenbergh J."/>
            <person name="Jacques M.-A."/>
        </authorList>
    </citation>
    <scope>NUCLEOTIDE SEQUENCE [LARGE SCALE GENOMIC DNA]</scope>
    <source>
        <strain evidence="2 5">LMG8786T</strain>
    </source>
</reference>
<gene>
    <name evidence="3" type="ORF">HP467_14770</name>
    <name evidence="2" type="ORF">NYQ28_04345</name>
</gene>
<feature type="region of interest" description="Disordered" evidence="1">
    <location>
        <begin position="90"/>
        <end position="109"/>
    </location>
</feature>
<dbReference type="Proteomes" id="UP000539146">
    <property type="component" value="Unassembled WGS sequence"/>
</dbReference>
<dbReference type="RefSeq" id="WP_058742755.1">
    <property type="nucleotide sequence ID" value="NZ_BAAAWP010000001.1"/>
</dbReference>
<keyword evidence="5" id="KW-1185">Reference proteome</keyword>
<evidence type="ECO:0000313" key="4">
    <source>
        <dbReference type="Proteomes" id="UP000539146"/>
    </source>
</evidence>
<dbReference type="AlphaFoldDB" id="A0A850DUQ7"/>
<protein>
    <submittedName>
        <fullName evidence="3">Uncharacterized protein</fullName>
    </submittedName>
</protein>
<sequence length="109" mass="11467">MKYIHYDANLILTGDLIADAVVDYAAVLGANARTDAITVPIVGDDGSVSTALVLIGPASELTVTVAPDDELEPEDPAFIRRLRDAARRAGPAVPVNADGRAHFRGADDR</sequence>
<dbReference type="EMBL" id="JANVAD010000002">
    <property type="protein sequence ID" value="MCS6521795.1"/>
    <property type="molecule type" value="Genomic_DNA"/>
</dbReference>
<evidence type="ECO:0000313" key="5">
    <source>
        <dbReference type="Proteomes" id="UP001652264"/>
    </source>
</evidence>
<comment type="caution">
    <text evidence="3">The sequence shown here is derived from an EMBL/GenBank/DDBJ whole genome shotgun (WGS) entry which is preliminary data.</text>
</comment>
<dbReference type="GeneID" id="95323268"/>